<protein>
    <submittedName>
        <fullName evidence="1">Uncharacterized protein</fullName>
    </submittedName>
</protein>
<dbReference type="AlphaFoldDB" id="A0AAD7DP69"/>
<accession>A0AAD7DP69</accession>
<gene>
    <name evidence="1" type="ORF">B0H17DRAFT_836113</name>
</gene>
<feature type="non-terminal residue" evidence="1">
    <location>
        <position position="1"/>
    </location>
</feature>
<keyword evidence="2" id="KW-1185">Reference proteome</keyword>
<feature type="non-terminal residue" evidence="1">
    <location>
        <position position="119"/>
    </location>
</feature>
<comment type="caution">
    <text evidence="1">The sequence shown here is derived from an EMBL/GenBank/DDBJ whole genome shotgun (WGS) entry which is preliminary data.</text>
</comment>
<sequence>RCVLLSNVLYVPMLSHNLISTTYLAQIHGYSILMEGSTISFRRNGELYFEADIDERNQAFVREIEVPSSGSSMAAVGTLPLDLDLLHRRLGHHSDTQKILRKQLVTGAKLTSNQKPDPI</sequence>
<proteinExistence type="predicted"/>
<evidence type="ECO:0000313" key="1">
    <source>
        <dbReference type="EMBL" id="KAJ7695216.1"/>
    </source>
</evidence>
<evidence type="ECO:0000313" key="2">
    <source>
        <dbReference type="Proteomes" id="UP001221757"/>
    </source>
</evidence>
<dbReference type="EMBL" id="JARKIE010000039">
    <property type="protein sequence ID" value="KAJ7695216.1"/>
    <property type="molecule type" value="Genomic_DNA"/>
</dbReference>
<name>A0AAD7DP69_MYCRO</name>
<dbReference type="Proteomes" id="UP001221757">
    <property type="component" value="Unassembled WGS sequence"/>
</dbReference>
<reference evidence="1" key="1">
    <citation type="submission" date="2023-03" db="EMBL/GenBank/DDBJ databases">
        <title>Massive genome expansion in bonnet fungi (Mycena s.s.) driven by repeated elements and novel gene families across ecological guilds.</title>
        <authorList>
            <consortium name="Lawrence Berkeley National Laboratory"/>
            <person name="Harder C.B."/>
            <person name="Miyauchi S."/>
            <person name="Viragh M."/>
            <person name="Kuo A."/>
            <person name="Thoen E."/>
            <person name="Andreopoulos B."/>
            <person name="Lu D."/>
            <person name="Skrede I."/>
            <person name="Drula E."/>
            <person name="Henrissat B."/>
            <person name="Morin E."/>
            <person name="Kohler A."/>
            <person name="Barry K."/>
            <person name="LaButti K."/>
            <person name="Morin E."/>
            <person name="Salamov A."/>
            <person name="Lipzen A."/>
            <person name="Mereny Z."/>
            <person name="Hegedus B."/>
            <person name="Baldrian P."/>
            <person name="Stursova M."/>
            <person name="Weitz H."/>
            <person name="Taylor A."/>
            <person name="Grigoriev I.V."/>
            <person name="Nagy L.G."/>
            <person name="Martin F."/>
            <person name="Kauserud H."/>
        </authorList>
    </citation>
    <scope>NUCLEOTIDE SEQUENCE</scope>
    <source>
        <strain evidence="1">CBHHK067</strain>
    </source>
</reference>
<organism evidence="1 2">
    <name type="scientific">Mycena rosella</name>
    <name type="common">Pink bonnet</name>
    <name type="synonym">Agaricus rosellus</name>
    <dbReference type="NCBI Taxonomy" id="1033263"/>
    <lineage>
        <taxon>Eukaryota</taxon>
        <taxon>Fungi</taxon>
        <taxon>Dikarya</taxon>
        <taxon>Basidiomycota</taxon>
        <taxon>Agaricomycotina</taxon>
        <taxon>Agaricomycetes</taxon>
        <taxon>Agaricomycetidae</taxon>
        <taxon>Agaricales</taxon>
        <taxon>Marasmiineae</taxon>
        <taxon>Mycenaceae</taxon>
        <taxon>Mycena</taxon>
    </lineage>
</organism>